<name>A0A101M1L0_PICGL</name>
<evidence type="ECO:0000313" key="1">
    <source>
        <dbReference type="EMBL" id="KUM49228.1"/>
    </source>
</evidence>
<dbReference type="EMBL" id="LKAM01000003">
    <property type="protein sequence ID" value="KUM49228.1"/>
    <property type="molecule type" value="Genomic_DNA"/>
</dbReference>
<gene>
    <name evidence="1" type="ORF">ABT39_MTgene3777</name>
</gene>
<proteinExistence type="predicted"/>
<geneLocation type="mitochondrion" evidence="1"/>
<protein>
    <submittedName>
        <fullName evidence="1">Uncharacterized protein</fullName>
    </submittedName>
</protein>
<organism evidence="1">
    <name type="scientific">Picea glauca</name>
    <name type="common">White spruce</name>
    <name type="synonym">Pinus glauca</name>
    <dbReference type="NCBI Taxonomy" id="3330"/>
    <lineage>
        <taxon>Eukaryota</taxon>
        <taxon>Viridiplantae</taxon>
        <taxon>Streptophyta</taxon>
        <taxon>Embryophyta</taxon>
        <taxon>Tracheophyta</taxon>
        <taxon>Spermatophyta</taxon>
        <taxon>Pinopsida</taxon>
        <taxon>Pinidae</taxon>
        <taxon>Conifers I</taxon>
        <taxon>Pinales</taxon>
        <taxon>Pinaceae</taxon>
        <taxon>Picea</taxon>
    </lineage>
</organism>
<comment type="caution">
    <text evidence="1">The sequence shown here is derived from an EMBL/GenBank/DDBJ whole genome shotgun (WGS) entry which is preliminary data.</text>
</comment>
<accession>A0A101M1L0</accession>
<sequence>MTLSLDGDVIQDQVIELISQYGYEGDVILRMKVRDQSVNDGNTFLGRWGSCLW</sequence>
<reference evidence="1" key="1">
    <citation type="journal article" date="2015" name="Genome Biol. Evol.">
        <title>Organellar Genomes of White Spruce (Picea glauca): Assembly and Annotation.</title>
        <authorList>
            <person name="Jackman S.D."/>
            <person name="Warren R.L."/>
            <person name="Gibb E.A."/>
            <person name="Vandervalk B.P."/>
            <person name="Mohamadi H."/>
            <person name="Chu J."/>
            <person name="Raymond A."/>
            <person name="Pleasance S."/>
            <person name="Coope R."/>
            <person name="Wildung M.R."/>
            <person name="Ritland C.E."/>
            <person name="Bousquet J."/>
            <person name="Jones S.J."/>
            <person name="Bohlmann J."/>
            <person name="Birol I."/>
        </authorList>
    </citation>
    <scope>NUCLEOTIDE SEQUENCE [LARGE SCALE GENOMIC DNA]</scope>
    <source>
        <tissue evidence="1">Flushing bud</tissue>
    </source>
</reference>
<dbReference type="AlphaFoldDB" id="A0A101M1L0"/>
<keyword evidence="1" id="KW-0496">Mitochondrion</keyword>